<proteinExistence type="predicted"/>
<evidence type="ECO:0000313" key="1">
    <source>
        <dbReference type="EMBL" id="RWX47671.1"/>
    </source>
</evidence>
<keyword evidence="2" id="KW-1185">Reference proteome</keyword>
<dbReference type="AlphaFoldDB" id="A0A444J3D7"/>
<protein>
    <submittedName>
        <fullName evidence="1">Uncharacterized protein</fullName>
    </submittedName>
</protein>
<name>A0A444J3D7_9BACT</name>
<gene>
    <name evidence="1" type="ORF">H206_06105</name>
</gene>
<dbReference type="EMBL" id="MTKO01000029">
    <property type="protein sequence ID" value="RWX47671.1"/>
    <property type="molecule type" value="Genomic_DNA"/>
</dbReference>
<organism evidence="1 2">
    <name type="scientific">Candidatus Electrothrix aarhusensis</name>
    <dbReference type="NCBI Taxonomy" id="1859131"/>
    <lineage>
        <taxon>Bacteria</taxon>
        <taxon>Pseudomonadati</taxon>
        <taxon>Thermodesulfobacteriota</taxon>
        <taxon>Desulfobulbia</taxon>
        <taxon>Desulfobulbales</taxon>
        <taxon>Desulfobulbaceae</taxon>
        <taxon>Candidatus Electrothrix</taxon>
    </lineage>
</organism>
<dbReference type="Proteomes" id="UP000287853">
    <property type="component" value="Unassembled WGS sequence"/>
</dbReference>
<comment type="caution">
    <text evidence="1">The sequence shown here is derived from an EMBL/GenBank/DDBJ whole genome shotgun (WGS) entry which is preliminary data.</text>
</comment>
<sequence length="51" mass="5656">MSSQLPCSKSCPLKRNKTSCLFQTNKVDLSLADMKAQGVQIIMHTLSLFVL</sequence>
<accession>A0A444J3D7</accession>
<reference evidence="1 2" key="1">
    <citation type="submission" date="2017-01" db="EMBL/GenBank/DDBJ databases">
        <title>The cable genome- insights into the physiology and evolution of filamentous bacteria capable of sulfide oxidation via long distance electron transfer.</title>
        <authorList>
            <person name="Schreiber L."/>
            <person name="Bjerg J.T."/>
            <person name="Boggild A."/>
            <person name="Van De Vossenberg J."/>
            <person name="Meysman F."/>
            <person name="Nielsen L.P."/>
            <person name="Schramm A."/>
            <person name="Kjeldsen K.U."/>
        </authorList>
    </citation>
    <scope>NUCLEOTIDE SEQUENCE [LARGE SCALE GENOMIC DNA]</scope>
    <source>
        <strain evidence="1">MCF</strain>
    </source>
</reference>
<evidence type="ECO:0000313" key="2">
    <source>
        <dbReference type="Proteomes" id="UP000287853"/>
    </source>
</evidence>